<feature type="compositionally biased region" description="Low complexity" evidence="1">
    <location>
        <begin position="85"/>
        <end position="94"/>
    </location>
</feature>
<feature type="region of interest" description="Disordered" evidence="1">
    <location>
        <begin position="26"/>
        <end position="106"/>
    </location>
</feature>
<feature type="compositionally biased region" description="Polar residues" evidence="1">
    <location>
        <begin position="72"/>
        <end position="84"/>
    </location>
</feature>
<gene>
    <name evidence="3" type="ORF">JJQ90_26040</name>
</gene>
<proteinExistence type="predicted"/>
<evidence type="ECO:0000313" key="3">
    <source>
        <dbReference type="EMBL" id="MBU8547205.1"/>
    </source>
</evidence>
<dbReference type="EMBL" id="JAERQM010000013">
    <property type="protein sequence ID" value="MBU8547205.1"/>
    <property type="molecule type" value="Genomic_DNA"/>
</dbReference>
<accession>A0ABS6HEP6</accession>
<evidence type="ECO:0000256" key="1">
    <source>
        <dbReference type="SAM" id="MobiDB-lite"/>
    </source>
</evidence>
<name>A0ABS6HEP6_9PROT</name>
<evidence type="ECO:0000313" key="4">
    <source>
        <dbReference type="Proteomes" id="UP000689967"/>
    </source>
</evidence>
<comment type="caution">
    <text evidence="3">The sequence shown here is derived from an EMBL/GenBank/DDBJ whole genome shotgun (WGS) entry which is preliminary data.</text>
</comment>
<sequence length="106" mass="10927">MIGLTRGIGVSLAVLLAVGAAACAPQQNSPAAASARSASGSQAPPGQGMSGMQGHSMGGMDHQAMMTHCAQMRQSVQQGAQLSSDMQQMMTQCDQMDRSMGSQRTR</sequence>
<protein>
    <submittedName>
        <fullName evidence="3">Uncharacterized protein</fullName>
    </submittedName>
</protein>
<feature type="signal peptide" evidence="2">
    <location>
        <begin position="1"/>
        <end position="22"/>
    </location>
</feature>
<keyword evidence="4" id="KW-1185">Reference proteome</keyword>
<dbReference type="Proteomes" id="UP000689967">
    <property type="component" value="Unassembled WGS sequence"/>
</dbReference>
<evidence type="ECO:0000256" key="2">
    <source>
        <dbReference type="SAM" id="SignalP"/>
    </source>
</evidence>
<organism evidence="3 4">
    <name type="scientific">Falsiroseomonas oleicola</name>
    <dbReference type="NCBI Taxonomy" id="2801474"/>
    <lineage>
        <taxon>Bacteria</taxon>
        <taxon>Pseudomonadati</taxon>
        <taxon>Pseudomonadota</taxon>
        <taxon>Alphaproteobacteria</taxon>
        <taxon>Acetobacterales</taxon>
        <taxon>Roseomonadaceae</taxon>
        <taxon>Falsiroseomonas</taxon>
    </lineage>
</organism>
<dbReference type="PROSITE" id="PS51257">
    <property type="entry name" value="PROKAR_LIPOPROTEIN"/>
    <property type="match status" value="1"/>
</dbReference>
<feature type="compositionally biased region" description="Low complexity" evidence="1">
    <location>
        <begin position="26"/>
        <end position="60"/>
    </location>
</feature>
<keyword evidence="2" id="KW-0732">Signal</keyword>
<feature type="chain" id="PRO_5047173194" evidence="2">
    <location>
        <begin position="23"/>
        <end position="106"/>
    </location>
</feature>
<reference evidence="3 4" key="1">
    <citation type="submission" date="2021-01" db="EMBL/GenBank/DDBJ databases">
        <title>Roseomonas sp. nov, a bacterium isolated from an oil production mixture in Yumen Oilfield.</title>
        <authorList>
            <person name="Wu D."/>
        </authorList>
    </citation>
    <scope>NUCLEOTIDE SEQUENCE [LARGE SCALE GENOMIC DNA]</scope>
    <source>
        <strain evidence="3 4">ROY-5-3</strain>
    </source>
</reference>